<dbReference type="PANTHER" id="PTHR37804:SF1">
    <property type="entry name" value="CDAA REGULATORY PROTEIN CDAR"/>
    <property type="match status" value="1"/>
</dbReference>
<evidence type="ECO:0000313" key="1">
    <source>
        <dbReference type="EMBL" id="GIN63328.1"/>
    </source>
</evidence>
<sequence length="411" mass="44979">MDKYINKLIENKWFIRVIALVLALLLFENVNEENKSVVNVPQDQESEVIEAVPVTSYYDADNLVVTGVPETVKLTLSGPRSNLQQALAQRGFEVYVDLTEAEIGTQEVQIQIRDISERLKVSIDPATITVSVQEKVSKEFSVEAEFDSNILAEGYVSDVAVVEPNKVTVTGAKDVVESITYVKATLDIKGPINETIKREANILVLDQALNKLDVLVEPSTVQVTIPVKASTKTVPINIVQSGRLPAGVTIESIRLEKDEAKIIAPEDVLDKTDSVRVELDVSEIEKDTELTLPVIISEGVIAVDPQVVKVSIRANKTEDRTFSNIPIGIEGLSNSYEAVFREPANGSTSLTLSGSSGDIASLSASSFRLFIDASNLEPGEHEVKIQVDGPNNVEWKLARETVKILITQEDE</sequence>
<dbReference type="Gene3D" id="2.170.120.30">
    <property type="match status" value="2"/>
</dbReference>
<dbReference type="RefSeq" id="WP_095314598.1">
    <property type="nucleotide sequence ID" value="NZ_BORC01000006.1"/>
</dbReference>
<gene>
    <name evidence="1" type="ORF">J27TS8_33210</name>
</gene>
<dbReference type="AlphaFoldDB" id="A0A919WJR1"/>
<dbReference type="Gene3D" id="2.170.120.40">
    <property type="entry name" value="YbbR-like domain"/>
    <property type="match status" value="2"/>
</dbReference>
<dbReference type="OrthoDB" id="2960905at2"/>
<proteinExistence type="predicted"/>
<dbReference type="Proteomes" id="UP000682111">
    <property type="component" value="Unassembled WGS sequence"/>
</dbReference>
<keyword evidence="2" id="KW-1185">Reference proteome</keyword>
<evidence type="ECO:0000313" key="2">
    <source>
        <dbReference type="Proteomes" id="UP000682111"/>
    </source>
</evidence>
<evidence type="ECO:0008006" key="3">
    <source>
        <dbReference type="Google" id="ProtNLM"/>
    </source>
</evidence>
<reference evidence="1" key="1">
    <citation type="submission" date="2021-03" db="EMBL/GenBank/DDBJ databases">
        <title>Antimicrobial resistance genes in bacteria isolated from Japanese honey, and their potential for conferring macrolide and lincosamide resistance in the American foulbrood pathogen Paenibacillus larvae.</title>
        <authorList>
            <person name="Okamoto M."/>
            <person name="Kumagai M."/>
            <person name="Kanamori H."/>
            <person name="Takamatsu D."/>
        </authorList>
    </citation>
    <scope>NUCLEOTIDE SEQUENCE</scope>
    <source>
        <strain evidence="1">J27TS8</strain>
    </source>
</reference>
<dbReference type="InterPro" id="IPR053154">
    <property type="entry name" value="c-di-AMP_regulator"/>
</dbReference>
<dbReference type="InterPro" id="IPR012505">
    <property type="entry name" value="YbbR"/>
</dbReference>
<name>A0A919WJR1_9BACI</name>
<accession>A0A919WJR1</accession>
<dbReference type="EMBL" id="BORC01000006">
    <property type="protein sequence ID" value="GIN63328.1"/>
    <property type="molecule type" value="Genomic_DNA"/>
</dbReference>
<comment type="caution">
    <text evidence="1">The sequence shown here is derived from an EMBL/GenBank/DDBJ whole genome shotgun (WGS) entry which is preliminary data.</text>
</comment>
<organism evidence="1 2">
    <name type="scientific">Robertmurraya siralis</name>
    <dbReference type="NCBI Taxonomy" id="77777"/>
    <lineage>
        <taxon>Bacteria</taxon>
        <taxon>Bacillati</taxon>
        <taxon>Bacillota</taxon>
        <taxon>Bacilli</taxon>
        <taxon>Bacillales</taxon>
        <taxon>Bacillaceae</taxon>
        <taxon>Robertmurraya</taxon>
    </lineage>
</organism>
<protein>
    <recommendedName>
        <fullName evidence="3">YbbR-like protein</fullName>
    </recommendedName>
</protein>
<dbReference type="PANTHER" id="PTHR37804">
    <property type="entry name" value="CDAA REGULATORY PROTEIN CDAR"/>
    <property type="match status" value="1"/>
</dbReference>
<dbReference type="Pfam" id="PF07949">
    <property type="entry name" value="YbbR"/>
    <property type="match status" value="3"/>
</dbReference>